<evidence type="ECO:0000259" key="4">
    <source>
        <dbReference type="PROSITE" id="PS50173"/>
    </source>
</evidence>
<dbReference type="InterPro" id="IPR024728">
    <property type="entry name" value="PolY_HhH_motif"/>
</dbReference>
<dbReference type="STRING" id="573508.A0A1E3BB84"/>
<dbReference type="InterPro" id="IPR001126">
    <property type="entry name" value="UmuC"/>
</dbReference>
<dbReference type="InterPro" id="IPR050116">
    <property type="entry name" value="DNA_polymerase-Y"/>
</dbReference>
<comment type="caution">
    <text evidence="5">The sequence shown here is derived from an EMBL/GenBank/DDBJ whole genome shotgun (WGS) entry which is preliminary data.</text>
</comment>
<dbReference type="SUPFAM" id="SSF100879">
    <property type="entry name" value="Lesion bypass DNA polymerase (Y-family), little finger domain"/>
    <property type="match status" value="1"/>
</dbReference>
<dbReference type="VEuPathDB" id="FungiDB:SI65_06088"/>
<feature type="compositionally biased region" description="Polar residues" evidence="3">
    <location>
        <begin position="527"/>
        <end position="537"/>
    </location>
</feature>
<dbReference type="InterPro" id="IPR017961">
    <property type="entry name" value="DNA_pol_Y-fam_little_finger"/>
</dbReference>
<dbReference type="FunFam" id="1.10.150.810:FF:000001">
    <property type="entry name" value="DNA polymerase kappa"/>
    <property type="match status" value="1"/>
</dbReference>
<dbReference type="InterPro" id="IPR043128">
    <property type="entry name" value="Rev_trsase/Diguanyl_cyclase"/>
</dbReference>
<dbReference type="GO" id="GO:0003887">
    <property type="term" value="F:DNA-directed DNA polymerase activity"/>
    <property type="evidence" value="ECO:0007669"/>
    <property type="project" value="InterPro"/>
</dbReference>
<dbReference type="Pfam" id="PF00817">
    <property type="entry name" value="IMS"/>
    <property type="match status" value="1"/>
</dbReference>
<reference evidence="5 6" key="1">
    <citation type="journal article" date="2016" name="BMC Genomics">
        <title>Comparative genomic and transcriptomic analyses of the Fuzhuan brick tea-fermentation fungus Aspergillus cristatus.</title>
        <authorList>
            <person name="Ge Y."/>
            <person name="Wang Y."/>
            <person name="Liu Y."/>
            <person name="Tan Y."/>
            <person name="Ren X."/>
            <person name="Zhang X."/>
            <person name="Hyde K.D."/>
            <person name="Liu Y."/>
            <person name="Liu Z."/>
        </authorList>
    </citation>
    <scope>NUCLEOTIDE SEQUENCE [LARGE SCALE GENOMIC DNA]</scope>
    <source>
        <strain evidence="5 6">GZAAS20.1005</strain>
    </source>
</reference>
<dbReference type="Gene3D" id="1.10.150.20">
    <property type="entry name" value="5' to 3' exonuclease, C-terminal subdomain"/>
    <property type="match status" value="1"/>
</dbReference>
<dbReference type="Gene3D" id="1.10.150.810">
    <property type="match status" value="1"/>
</dbReference>
<dbReference type="PANTHER" id="PTHR11076">
    <property type="entry name" value="DNA REPAIR POLYMERASE UMUC / TRANSFERASE FAMILY MEMBER"/>
    <property type="match status" value="1"/>
</dbReference>
<feature type="region of interest" description="Disordered" evidence="3">
    <location>
        <begin position="516"/>
        <end position="537"/>
    </location>
</feature>
<gene>
    <name evidence="5" type="ORF">SI65_06088</name>
</gene>
<evidence type="ECO:0000256" key="1">
    <source>
        <dbReference type="ARBA" id="ARBA00010945"/>
    </source>
</evidence>
<evidence type="ECO:0000256" key="3">
    <source>
        <dbReference type="SAM" id="MobiDB-lite"/>
    </source>
</evidence>
<feature type="region of interest" description="Disordered" evidence="3">
    <location>
        <begin position="1"/>
        <end position="28"/>
    </location>
</feature>
<keyword evidence="6" id="KW-1185">Reference proteome</keyword>
<dbReference type="EMBL" id="JXNT01000006">
    <property type="protein sequence ID" value="ODM18217.1"/>
    <property type="molecule type" value="Genomic_DNA"/>
</dbReference>
<dbReference type="Gene3D" id="3.30.1490.100">
    <property type="entry name" value="DNA polymerase, Y-family, little finger domain"/>
    <property type="match status" value="1"/>
</dbReference>
<dbReference type="FunFam" id="3.30.1490.100:FF:000010">
    <property type="entry name" value="DNA-directed polymerase kappa"/>
    <property type="match status" value="1"/>
</dbReference>
<organism evidence="5 6">
    <name type="scientific">Aspergillus cristatus</name>
    <name type="common">Chinese Fuzhuan brick tea-fermentation fungus</name>
    <name type="synonym">Eurotium cristatum</name>
    <dbReference type="NCBI Taxonomy" id="573508"/>
    <lineage>
        <taxon>Eukaryota</taxon>
        <taxon>Fungi</taxon>
        <taxon>Dikarya</taxon>
        <taxon>Ascomycota</taxon>
        <taxon>Pezizomycotina</taxon>
        <taxon>Eurotiomycetes</taxon>
        <taxon>Eurotiomycetidae</taxon>
        <taxon>Eurotiales</taxon>
        <taxon>Aspergillaceae</taxon>
        <taxon>Aspergillus</taxon>
        <taxon>Aspergillus subgen. Aspergillus</taxon>
    </lineage>
</organism>
<dbReference type="FunFam" id="1.10.150.20:FF:000039">
    <property type="entry name" value="Polymerase (DNA directed) kappa"/>
    <property type="match status" value="1"/>
</dbReference>
<dbReference type="GO" id="GO:0006281">
    <property type="term" value="P:DNA repair"/>
    <property type="evidence" value="ECO:0007669"/>
    <property type="project" value="InterPro"/>
</dbReference>
<name>A0A1E3BB84_ASPCR</name>
<dbReference type="FunFam" id="3.40.1170.60:FF:000012">
    <property type="entry name" value="Putative DNA-directed polymerase kappa"/>
    <property type="match status" value="1"/>
</dbReference>
<dbReference type="Gene3D" id="3.30.70.270">
    <property type="match status" value="1"/>
</dbReference>
<dbReference type="FunFam" id="1.10.150.810:FF:000003">
    <property type="entry name" value="DNA polymerase kappa subunit"/>
    <property type="match status" value="1"/>
</dbReference>
<dbReference type="Gene3D" id="3.40.1170.60">
    <property type="match status" value="1"/>
</dbReference>
<feature type="domain" description="UmuC" evidence="4">
    <location>
        <begin position="119"/>
        <end position="298"/>
    </location>
</feature>
<dbReference type="PANTHER" id="PTHR11076:SF33">
    <property type="entry name" value="DNA POLYMERASE KAPPA"/>
    <property type="match status" value="1"/>
</dbReference>
<dbReference type="Pfam" id="PF11798">
    <property type="entry name" value="IMS_HHH"/>
    <property type="match status" value="1"/>
</dbReference>
<evidence type="ECO:0000313" key="5">
    <source>
        <dbReference type="EMBL" id="ODM18217.1"/>
    </source>
</evidence>
<dbReference type="GO" id="GO:0070987">
    <property type="term" value="P:error-free translesion synthesis"/>
    <property type="evidence" value="ECO:0007669"/>
    <property type="project" value="UniProtKB-ARBA"/>
</dbReference>
<dbReference type="NCBIfam" id="NF002677">
    <property type="entry name" value="PRK02406.1"/>
    <property type="match status" value="1"/>
</dbReference>
<dbReference type="AlphaFoldDB" id="A0A1E3BB84"/>
<evidence type="ECO:0000256" key="2">
    <source>
        <dbReference type="ARBA" id="ARBA00016178"/>
    </source>
</evidence>
<protein>
    <recommendedName>
        <fullName evidence="2">DNA polymerase kappa</fullName>
    </recommendedName>
</protein>
<dbReference type="GO" id="GO:0003684">
    <property type="term" value="F:damaged DNA binding"/>
    <property type="evidence" value="ECO:0007669"/>
    <property type="project" value="InterPro"/>
</dbReference>
<dbReference type="CDD" id="cd03586">
    <property type="entry name" value="PolY_Pol_IV_kappa"/>
    <property type="match status" value="1"/>
</dbReference>
<dbReference type="PROSITE" id="PS50173">
    <property type="entry name" value="UMUC"/>
    <property type="match status" value="1"/>
</dbReference>
<feature type="region of interest" description="Disordered" evidence="3">
    <location>
        <begin position="474"/>
        <end position="498"/>
    </location>
</feature>
<feature type="compositionally biased region" description="Basic and acidic residues" evidence="3">
    <location>
        <begin position="8"/>
        <end position="18"/>
    </location>
</feature>
<proteinExistence type="inferred from homology"/>
<dbReference type="GO" id="GO:0042276">
    <property type="term" value="P:error-prone translesion synthesis"/>
    <property type="evidence" value="ECO:0007669"/>
    <property type="project" value="TreeGrafter"/>
</dbReference>
<dbReference type="InterPro" id="IPR043502">
    <property type="entry name" value="DNA/RNA_pol_sf"/>
</dbReference>
<sequence length="611" mass="69363">MEPQGEESLEKGKEKEREEEQLETTEDETLKYHLLGPSLTKAGQDAVDQRKVSEIIYNASKGSKFFNHEQNRDHILTTKIERILKEKARLEKMDLSWDFRKADEFFAELELTRDLSQYVVHVDCDAFFAAVEELDRPELKTVPMAVGKGVLTTCNYEARKFGCRSGMASFVAKKLCPQLVCLPQNYVKYTAKAKEIRAIMAQYDPLFESASIDEAYLNITSYCVENQLDPEEAVQRMREEILEKTLVSVSAGIGPNAKIAKIASNRNKPNGQFRISNDRDAVMDFMRDLPVRKVNGVGRVFERELDSIGVKSCGDIYPQRGFLTKLFGEKAFQFLAQCYLGLGRTKIQPVESYERKSVGTETTFQEIGDKQELRSKLWWAAQELEKDLARTEFKGRTLVLKVKLHSFEVLTRQTAPPRAVSIAKDLYAFALPMLSKLEKDIPNMKLRLLGLRCTNLVSTKRVGIEFFGVTSRSKPAAKPTANANAEREPGTEEAFEQAARQEYQDEMDLLEQLSQEVSDSKEVDNAEGNSVDKQTESSTPEVVYWDCPICCRPQPADDKIFNDHVDFCLSKDTIKEAVQGVSEEVSPMPSKGRKRKTTSPHDPKQKRLFFT</sequence>
<feature type="region of interest" description="Disordered" evidence="3">
    <location>
        <begin position="579"/>
        <end position="611"/>
    </location>
</feature>
<evidence type="ECO:0000313" key="6">
    <source>
        <dbReference type="Proteomes" id="UP000094569"/>
    </source>
</evidence>
<dbReference type="Pfam" id="PF11799">
    <property type="entry name" value="IMS_C"/>
    <property type="match status" value="1"/>
</dbReference>
<feature type="compositionally biased region" description="Low complexity" evidence="3">
    <location>
        <begin position="474"/>
        <end position="484"/>
    </location>
</feature>
<comment type="similarity">
    <text evidence="1">Belongs to the DNA polymerase type-Y family.</text>
</comment>
<dbReference type="Proteomes" id="UP000094569">
    <property type="component" value="Unassembled WGS sequence"/>
</dbReference>
<dbReference type="GO" id="GO:0005634">
    <property type="term" value="C:nucleus"/>
    <property type="evidence" value="ECO:0007669"/>
    <property type="project" value="TreeGrafter"/>
</dbReference>
<dbReference type="InterPro" id="IPR022880">
    <property type="entry name" value="DNApol_IV"/>
</dbReference>
<dbReference type="InterPro" id="IPR036775">
    <property type="entry name" value="DNA_pol_Y-fam_lit_finger_sf"/>
</dbReference>
<dbReference type="SUPFAM" id="SSF56672">
    <property type="entry name" value="DNA/RNA polymerases"/>
    <property type="match status" value="1"/>
</dbReference>
<dbReference type="OrthoDB" id="1747274at2759"/>
<accession>A0A1E3BB84</accession>